<proteinExistence type="predicted"/>
<feature type="region of interest" description="Disordered" evidence="1">
    <location>
        <begin position="1"/>
        <end position="55"/>
    </location>
</feature>
<evidence type="ECO:0000256" key="1">
    <source>
        <dbReference type="SAM" id="MobiDB-lite"/>
    </source>
</evidence>
<evidence type="ECO:0000313" key="2">
    <source>
        <dbReference type="EMBL" id="GEA49879.1"/>
    </source>
</evidence>
<dbReference type="NCBIfam" id="TIGR04101">
    <property type="entry name" value="CCGSCS"/>
    <property type="match status" value="1"/>
</dbReference>
<dbReference type="OrthoDB" id="6372164at2"/>
<name>A0A4Y3HRW7_9VIBR</name>
<protein>
    <recommendedName>
        <fullName evidence="4">CCGSCS motif protein</fullName>
    </recommendedName>
</protein>
<reference evidence="2 3" key="1">
    <citation type="submission" date="2019-06" db="EMBL/GenBank/DDBJ databases">
        <title>Whole genome shotgun sequence of Vibrio inusitatus NBRC 102082.</title>
        <authorList>
            <person name="Hosoyama A."/>
            <person name="Uohara A."/>
            <person name="Ohji S."/>
            <person name="Ichikawa N."/>
        </authorList>
    </citation>
    <scope>NUCLEOTIDE SEQUENCE [LARGE SCALE GENOMIC DNA]</scope>
    <source>
        <strain evidence="2 3">NBRC 102082</strain>
    </source>
</reference>
<dbReference type="EMBL" id="BJLF01000002">
    <property type="protein sequence ID" value="GEA49879.1"/>
    <property type="molecule type" value="Genomic_DNA"/>
</dbReference>
<dbReference type="InterPro" id="IPR026481">
    <property type="entry name" value="CCGSCS"/>
</dbReference>
<dbReference type="RefSeq" id="WP_141344213.1">
    <property type="nucleotide sequence ID" value="NZ_BJLF01000002.1"/>
</dbReference>
<organism evidence="2 3">
    <name type="scientific">Vibrio inusitatus NBRC 102082</name>
    <dbReference type="NCBI Taxonomy" id="1219070"/>
    <lineage>
        <taxon>Bacteria</taxon>
        <taxon>Pseudomonadati</taxon>
        <taxon>Pseudomonadota</taxon>
        <taxon>Gammaproteobacteria</taxon>
        <taxon>Vibrionales</taxon>
        <taxon>Vibrionaceae</taxon>
        <taxon>Vibrio</taxon>
    </lineage>
</organism>
<dbReference type="AlphaFoldDB" id="A0A4Y3HRW7"/>
<gene>
    <name evidence="2" type="ORF">VIN01S_06830</name>
</gene>
<evidence type="ECO:0000313" key="3">
    <source>
        <dbReference type="Proteomes" id="UP000318717"/>
    </source>
</evidence>
<accession>A0A4Y3HRW7</accession>
<comment type="caution">
    <text evidence="2">The sequence shown here is derived from an EMBL/GenBank/DDBJ whole genome shotgun (WGS) entry which is preliminary data.</text>
</comment>
<keyword evidence="3" id="KW-1185">Reference proteome</keyword>
<feature type="compositionally biased region" description="Polar residues" evidence="1">
    <location>
        <begin position="16"/>
        <end position="29"/>
    </location>
</feature>
<sequence>MTFSVKNLFGKKDDQSTNAALRTQQNSNLKTEESIEKKATKKKHGEPGVCCGSCS</sequence>
<dbReference type="Proteomes" id="UP000318717">
    <property type="component" value="Unassembled WGS sequence"/>
</dbReference>
<evidence type="ECO:0008006" key="4">
    <source>
        <dbReference type="Google" id="ProtNLM"/>
    </source>
</evidence>